<dbReference type="AlphaFoldDB" id="A0A3L6DMG6"/>
<evidence type="ECO:0000256" key="1">
    <source>
        <dbReference type="SAM" id="MobiDB-lite"/>
    </source>
</evidence>
<keyword evidence="2" id="KW-0472">Membrane</keyword>
<feature type="compositionally biased region" description="Acidic residues" evidence="1">
    <location>
        <begin position="308"/>
        <end position="322"/>
    </location>
</feature>
<keyword evidence="3" id="KW-0732">Signal</keyword>
<comment type="caution">
    <text evidence="5">The sequence shown here is derived from an EMBL/GenBank/DDBJ whole genome shotgun (WGS) entry which is preliminary data.</text>
</comment>
<dbReference type="PANTHER" id="PTHR34200:SF2">
    <property type="entry name" value="TRANSMEMBRANE PROTEIN"/>
    <property type="match status" value="1"/>
</dbReference>
<evidence type="ECO:0000313" key="6">
    <source>
        <dbReference type="Proteomes" id="UP000251960"/>
    </source>
</evidence>
<proteinExistence type="predicted"/>
<dbReference type="EMBL" id="NCVQ01000009">
    <property type="protein sequence ID" value="PWZ09860.1"/>
    <property type="molecule type" value="Genomic_DNA"/>
</dbReference>
<feature type="compositionally biased region" description="Polar residues" evidence="1">
    <location>
        <begin position="292"/>
        <end position="306"/>
    </location>
</feature>
<dbReference type="Proteomes" id="UP000251960">
    <property type="component" value="Chromosome 8"/>
</dbReference>
<accession>A0A3L6DMG6</accession>
<feature type="signal peptide" evidence="3">
    <location>
        <begin position="1"/>
        <end position="25"/>
    </location>
</feature>
<feature type="region of interest" description="Disordered" evidence="1">
    <location>
        <begin position="285"/>
        <end position="358"/>
    </location>
</feature>
<dbReference type="Pfam" id="PF24053">
    <property type="entry name" value="DUF7356"/>
    <property type="match status" value="1"/>
</dbReference>
<feature type="compositionally biased region" description="Pro residues" evidence="1">
    <location>
        <begin position="75"/>
        <end position="84"/>
    </location>
</feature>
<keyword evidence="2" id="KW-1133">Transmembrane helix</keyword>
<dbReference type="PANTHER" id="PTHR34200">
    <property type="entry name" value="DENTIN SIALOPHOSPHOPROTEIN-LIKE ISOFORM X1"/>
    <property type="match status" value="1"/>
</dbReference>
<evidence type="ECO:0000313" key="5">
    <source>
        <dbReference type="EMBL" id="PWZ09860.1"/>
    </source>
</evidence>
<evidence type="ECO:0000256" key="3">
    <source>
        <dbReference type="SAM" id="SignalP"/>
    </source>
</evidence>
<dbReference type="InterPro" id="IPR055780">
    <property type="entry name" value="DUF7356"/>
</dbReference>
<evidence type="ECO:0000259" key="4">
    <source>
        <dbReference type="Pfam" id="PF24053"/>
    </source>
</evidence>
<keyword evidence="2" id="KW-0812">Transmembrane</keyword>
<feature type="region of interest" description="Disordered" evidence="1">
    <location>
        <begin position="28"/>
        <end position="118"/>
    </location>
</feature>
<sequence>MGASGLTAVVVLLLASALLRVPASAGRSLLEGENPNSGGEDAPAPTVSGKSSAAGQQQAESKRQQNSLAPLPSASSPPPPPPPTQETSSQKAASPPPGGGGGPNGGTDPEDTGSQGRRMGTDKLKEAMEKCDASHKCSSGKEFSACLQVSDDASVGSYIIVKNEGQHDIDINIKEPSSNTDNDKKPLHLIKGAFGQMNITYTTSDAGNITLSDGKVDCIIHVGQPVERKSVYDLQQQFQQLTAYAMRLNPAYGASFFVFTVVLVAVGCACCKFAKRKGNDGVPYQQLEMGGQSPNSSGVDNTASTTDGWEDGWDDDWDDEEAPAGPVDKKPTGSVSAKGLSLRSQTNSKDGWDVDWDD</sequence>
<protein>
    <recommendedName>
        <fullName evidence="4">DUF7356 domain-containing protein</fullName>
    </recommendedName>
</protein>
<feature type="chain" id="PRO_5017929652" description="DUF7356 domain-containing protein" evidence="3">
    <location>
        <begin position="26"/>
        <end position="358"/>
    </location>
</feature>
<evidence type="ECO:0000256" key="2">
    <source>
        <dbReference type="SAM" id="Phobius"/>
    </source>
</evidence>
<organism evidence="5 6">
    <name type="scientific">Zea mays</name>
    <name type="common">Maize</name>
    <dbReference type="NCBI Taxonomy" id="4577"/>
    <lineage>
        <taxon>Eukaryota</taxon>
        <taxon>Viridiplantae</taxon>
        <taxon>Streptophyta</taxon>
        <taxon>Embryophyta</taxon>
        <taxon>Tracheophyta</taxon>
        <taxon>Spermatophyta</taxon>
        <taxon>Magnoliopsida</taxon>
        <taxon>Liliopsida</taxon>
        <taxon>Poales</taxon>
        <taxon>Poaceae</taxon>
        <taxon>PACMAD clade</taxon>
        <taxon>Panicoideae</taxon>
        <taxon>Andropogonodae</taxon>
        <taxon>Andropogoneae</taxon>
        <taxon>Tripsacinae</taxon>
        <taxon>Zea</taxon>
    </lineage>
</organism>
<dbReference type="ExpressionAtlas" id="A0A3L6DMG6">
    <property type="expression patterns" value="baseline and differential"/>
</dbReference>
<name>A0A3L6DMG6_MAIZE</name>
<reference evidence="5 6" key="1">
    <citation type="journal article" date="2018" name="Nat. Genet.">
        <title>Extensive intraspecific gene order and gene structural variations between Mo17 and other maize genomes.</title>
        <authorList>
            <person name="Sun S."/>
            <person name="Zhou Y."/>
            <person name="Chen J."/>
            <person name="Shi J."/>
            <person name="Zhao H."/>
            <person name="Zhao H."/>
            <person name="Song W."/>
            <person name="Zhang M."/>
            <person name="Cui Y."/>
            <person name="Dong X."/>
            <person name="Liu H."/>
            <person name="Ma X."/>
            <person name="Jiao Y."/>
            <person name="Wang B."/>
            <person name="Wei X."/>
            <person name="Stein J.C."/>
            <person name="Glaubitz J.C."/>
            <person name="Lu F."/>
            <person name="Yu G."/>
            <person name="Liang C."/>
            <person name="Fengler K."/>
            <person name="Li B."/>
            <person name="Rafalski A."/>
            <person name="Schnable P.S."/>
            <person name="Ware D.H."/>
            <person name="Buckler E.S."/>
            <person name="Lai J."/>
        </authorList>
    </citation>
    <scope>NUCLEOTIDE SEQUENCE [LARGE SCALE GENOMIC DNA]</scope>
    <source>
        <strain evidence="6">cv. Missouri 17</strain>
        <tissue evidence="5">Seedling</tissue>
    </source>
</reference>
<gene>
    <name evidence="5" type="ORF">Zm00014a_022885</name>
</gene>
<feature type="domain" description="DUF7356" evidence="4">
    <location>
        <begin position="125"/>
        <end position="226"/>
    </location>
</feature>
<feature type="compositionally biased region" description="Polar residues" evidence="1">
    <location>
        <begin position="48"/>
        <end position="59"/>
    </location>
</feature>
<feature type="transmembrane region" description="Helical" evidence="2">
    <location>
        <begin position="251"/>
        <end position="271"/>
    </location>
</feature>